<dbReference type="SUPFAM" id="SSF52374">
    <property type="entry name" value="Nucleotidylyl transferase"/>
    <property type="match status" value="1"/>
</dbReference>
<comment type="caution">
    <text evidence="10">The sequence shown here is derived from an EMBL/GenBank/DDBJ whole genome shotgun (WGS) entry which is preliminary data.</text>
</comment>
<dbReference type="HAMAP" id="MF_00022">
    <property type="entry name" value="Glu_tRNA_synth_type1"/>
    <property type="match status" value="1"/>
</dbReference>
<reference evidence="10 11" key="1">
    <citation type="submission" date="2017-09" db="EMBL/GenBank/DDBJ databases">
        <title>Depth-based differentiation of microbial function through sediment-hosted aquifers and enrichment of novel symbionts in the deep terrestrial subsurface.</title>
        <authorList>
            <person name="Probst A.J."/>
            <person name="Ladd B."/>
            <person name="Jarett J.K."/>
            <person name="Geller-Mcgrath D.E."/>
            <person name="Sieber C.M."/>
            <person name="Emerson J.B."/>
            <person name="Anantharaman K."/>
            <person name="Thomas B.C."/>
            <person name="Malmstrom R."/>
            <person name="Stieglmeier M."/>
            <person name="Klingl A."/>
            <person name="Woyke T."/>
            <person name="Ryan C.M."/>
            <person name="Banfield J.F."/>
        </authorList>
    </citation>
    <scope>NUCLEOTIDE SEQUENCE [LARGE SCALE GENOMIC DNA]</scope>
    <source>
        <strain evidence="10">CG11_big_fil_rev_8_21_14_0_20_39_34</strain>
    </source>
</reference>
<keyword evidence="6 7" id="KW-0030">Aminoacyl-tRNA synthetase</keyword>
<dbReference type="CDD" id="cd00808">
    <property type="entry name" value="GluRS_core"/>
    <property type="match status" value="1"/>
</dbReference>
<proteinExistence type="inferred from homology"/>
<dbReference type="PANTHER" id="PTHR43311">
    <property type="entry name" value="GLUTAMATE--TRNA LIGASE"/>
    <property type="match status" value="1"/>
</dbReference>
<dbReference type="PRINTS" id="PR00987">
    <property type="entry name" value="TRNASYNTHGLU"/>
</dbReference>
<evidence type="ECO:0000313" key="10">
    <source>
        <dbReference type="EMBL" id="PIR04120.1"/>
    </source>
</evidence>
<dbReference type="InterPro" id="IPR014729">
    <property type="entry name" value="Rossmann-like_a/b/a_fold"/>
</dbReference>
<dbReference type="Pfam" id="PF00749">
    <property type="entry name" value="tRNA-synt_1c"/>
    <property type="match status" value="1"/>
</dbReference>
<evidence type="ECO:0000256" key="4">
    <source>
        <dbReference type="ARBA" id="ARBA00022840"/>
    </source>
</evidence>
<dbReference type="InterPro" id="IPR004527">
    <property type="entry name" value="Glu-tRNA-ligase_bac/mito"/>
</dbReference>
<evidence type="ECO:0000256" key="2">
    <source>
        <dbReference type="ARBA" id="ARBA00022598"/>
    </source>
</evidence>
<dbReference type="Proteomes" id="UP000229600">
    <property type="component" value="Unassembled WGS sequence"/>
</dbReference>
<feature type="domain" description="Glutamyl/glutaminyl-tRNA synthetase class Ib catalytic" evidence="8">
    <location>
        <begin position="1"/>
        <end position="329"/>
    </location>
</feature>
<dbReference type="PROSITE" id="PS00178">
    <property type="entry name" value="AA_TRNA_LIGASE_I"/>
    <property type="match status" value="1"/>
</dbReference>
<keyword evidence="4 7" id="KW-0067">ATP-binding</keyword>
<dbReference type="InterPro" id="IPR020058">
    <property type="entry name" value="Glu/Gln-tRNA-synth_Ib_cat-dom"/>
</dbReference>
<keyword evidence="5 7" id="KW-0648">Protein biosynthesis</keyword>
<dbReference type="FunFam" id="3.40.50.620:FF:000045">
    <property type="entry name" value="Glutamate--tRNA ligase, mitochondrial"/>
    <property type="match status" value="1"/>
</dbReference>
<evidence type="ECO:0000259" key="9">
    <source>
        <dbReference type="Pfam" id="PF19269"/>
    </source>
</evidence>
<dbReference type="InterPro" id="IPR020751">
    <property type="entry name" value="aa-tRNA-synth_I_codon-bd_sub2"/>
</dbReference>
<dbReference type="GO" id="GO:0008270">
    <property type="term" value="F:zinc ion binding"/>
    <property type="evidence" value="ECO:0007669"/>
    <property type="project" value="InterPro"/>
</dbReference>
<feature type="binding site" evidence="7">
    <location>
        <position position="263"/>
    </location>
    <ligand>
        <name>ATP</name>
        <dbReference type="ChEBI" id="CHEBI:30616"/>
    </ligand>
</feature>
<dbReference type="Gene3D" id="3.40.50.620">
    <property type="entry name" value="HUPs"/>
    <property type="match status" value="1"/>
</dbReference>
<dbReference type="Pfam" id="PF19269">
    <property type="entry name" value="Anticodon_2"/>
    <property type="match status" value="1"/>
</dbReference>
<dbReference type="SUPFAM" id="SSF48163">
    <property type="entry name" value="An anticodon-binding domain of class I aminoacyl-tRNA synthetases"/>
    <property type="match status" value="1"/>
</dbReference>
<dbReference type="AlphaFoldDB" id="A0A2H0N5D7"/>
<evidence type="ECO:0000256" key="5">
    <source>
        <dbReference type="ARBA" id="ARBA00022917"/>
    </source>
</evidence>
<evidence type="ECO:0000259" key="8">
    <source>
        <dbReference type="Pfam" id="PF00749"/>
    </source>
</evidence>
<sequence>MVRTRFAPSPTGMLHVGGLRTALFAYLYARKHKGDFLIRIEDTDRNRFVEGGIEQIIDSLSWGNIKIDEGVMLENNAIVQKGEKGPYIQSERFELYQKYAMKLLESGHAYYAFDTAEELDKMREVQLASKQKQVYARASMRNSFTLSQEEVKNLLAAQAPYVLRLRIPENEMIEFDDLVRGKVKIHSSEVDDQILLKSDGFPTYHLANVVDDYLMEITHVIRGEEWLPSTPKHVLLYRAFGWQAPTFAHLSLLINEQKQKLSKRHGDVSVTDFKEKGYLPEALINFIAFLGWNPGDEREIFSLEDLTSEFDFDKVSKAPAVFNREKLNWYNRQYMMNMDLHEVTRRALPFFKHQGILDRDEIDDKEEFEVLKKIVNLERGRVDTLAELPAAVGFIFSDDLSYDPGLLVWKKSTVEDAKDKLQQIYNVLQADISEEMWNKETLEEHVISWIKENEYGVGDVLWPTRVALSGQKNSPGPFEIAEVLGKEKTLQRISNALKT</sequence>
<keyword evidence="3 7" id="KW-0547">Nucleotide-binding</keyword>
<organism evidence="10 11">
    <name type="scientific">Candidatus Magasanikbacteria bacterium CG11_big_fil_rev_8_21_14_0_20_39_34</name>
    <dbReference type="NCBI Taxonomy" id="1974653"/>
    <lineage>
        <taxon>Bacteria</taxon>
        <taxon>Candidatus Magasanikiibacteriota</taxon>
    </lineage>
</organism>
<comment type="subcellular location">
    <subcellularLocation>
        <location evidence="7">Cytoplasm</location>
    </subcellularLocation>
</comment>
<dbReference type="PANTHER" id="PTHR43311:SF2">
    <property type="entry name" value="GLUTAMATE--TRNA LIGASE, MITOCHONDRIAL-RELATED"/>
    <property type="match status" value="1"/>
</dbReference>
<dbReference type="InterPro" id="IPR000924">
    <property type="entry name" value="Glu/Gln-tRNA-synth"/>
</dbReference>
<keyword evidence="7" id="KW-0963">Cytoplasm</keyword>
<keyword evidence="2 7" id="KW-0436">Ligase</keyword>
<dbReference type="EC" id="6.1.1.17" evidence="7"/>
<dbReference type="EMBL" id="PCWN01000007">
    <property type="protein sequence ID" value="PIR04120.1"/>
    <property type="molecule type" value="Genomic_DNA"/>
</dbReference>
<dbReference type="InterPro" id="IPR033910">
    <property type="entry name" value="GluRS_core"/>
</dbReference>
<dbReference type="NCBIfam" id="TIGR00464">
    <property type="entry name" value="gltX_bact"/>
    <property type="match status" value="1"/>
</dbReference>
<dbReference type="InterPro" id="IPR045462">
    <property type="entry name" value="aa-tRNA-synth_I_cd-bd"/>
</dbReference>
<feature type="domain" description="Aminoacyl-tRNA synthetase class I anticodon-binding" evidence="9">
    <location>
        <begin position="343"/>
        <end position="497"/>
    </location>
</feature>
<comment type="caution">
    <text evidence="7">Lacks conserved residue(s) required for the propagation of feature annotation.</text>
</comment>
<evidence type="ECO:0000256" key="3">
    <source>
        <dbReference type="ARBA" id="ARBA00022741"/>
    </source>
</evidence>
<evidence type="ECO:0000256" key="1">
    <source>
        <dbReference type="ARBA" id="ARBA00007894"/>
    </source>
</evidence>
<dbReference type="GO" id="GO:0005829">
    <property type="term" value="C:cytosol"/>
    <property type="evidence" value="ECO:0007669"/>
    <property type="project" value="TreeGrafter"/>
</dbReference>
<dbReference type="InterPro" id="IPR008925">
    <property type="entry name" value="aa_tRNA-synth_I_cd-bd_sf"/>
</dbReference>
<dbReference type="InterPro" id="IPR049940">
    <property type="entry name" value="GluQ/Sye"/>
</dbReference>
<dbReference type="GO" id="GO:0004818">
    <property type="term" value="F:glutamate-tRNA ligase activity"/>
    <property type="evidence" value="ECO:0007669"/>
    <property type="project" value="UniProtKB-UniRule"/>
</dbReference>
<dbReference type="GO" id="GO:0005524">
    <property type="term" value="F:ATP binding"/>
    <property type="evidence" value="ECO:0007669"/>
    <property type="project" value="UniProtKB-UniRule"/>
</dbReference>
<dbReference type="Gene3D" id="1.10.10.350">
    <property type="match status" value="1"/>
</dbReference>
<name>A0A2H0N5D7_9BACT</name>
<dbReference type="GO" id="GO:0006424">
    <property type="term" value="P:glutamyl-tRNA aminoacylation"/>
    <property type="evidence" value="ECO:0007669"/>
    <property type="project" value="UniProtKB-UniRule"/>
</dbReference>
<evidence type="ECO:0000256" key="6">
    <source>
        <dbReference type="ARBA" id="ARBA00023146"/>
    </source>
</evidence>
<protein>
    <recommendedName>
        <fullName evidence="7">Glutamate--tRNA ligase</fullName>
        <ecNumber evidence="7">6.1.1.17</ecNumber>
    </recommendedName>
    <alternativeName>
        <fullName evidence="7">Glutamyl-tRNA synthetase</fullName>
        <shortName evidence="7">GluRS</shortName>
    </alternativeName>
</protein>
<comment type="similarity">
    <text evidence="1 7">Belongs to the class-I aminoacyl-tRNA synthetase family. Glutamate--tRNA ligase type 1 subfamily.</text>
</comment>
<gene>
    <name evidence="7" type="primary">gltX</name>
    <name evidence="10" type="ORF">COV59_02965</name>
</gene>
<feature type="short sequence motif" description="'KMSKS' region" evidence="7">
    <location>
        <begin position="260"/>
        <end position="264"/>
    </location>
</feature>
<comment type="subunit">
    <text evidence="7">Monomer.</text>
</comment>
<feature type="short sequence motif" description="'HIGH' region" evidence="7">
    <location>
        <begin position="8"/>
        <end position="18"/>
    </location>
</feature>
<comment type="catalytic activity">
    <reaction evidence="7">
        <text>tRNA(Glu) + L-glutamate + ATP = L-glutamyl-tRNA(Glu) + AMP + diphosphate</text>
        <dbReference type="Rhea" id="RHEA:23540"/>
        <dbReference type="Rhea" id="RHEA-COMP:9663"/>
        <dbReference type="Rhea" id="RHEA-COMP:9680"/>
        <dbReference type="ChEBI" id="CHEBI:29985"/>
        <dbReference type="ChEBI" id="CHEBI:30616"/>
        <dbReference type="ChEBI" id="CHEBI:33019"/>
        <dbReference type="ChEBI" id="CHEBI:78442"/>
        <dbReference type="ChEBI" id="CHEBI:78520"/>
        <dbReference type="ChEBI" id="CHEBI:456215"/>
        <dbReference type="EC" id="6.1.1.17"/>
    </reaction>
</comment>
<dbReference type="GO" id="GO:0000049">
    <property type="term" value="F:tRNA binding"/>
    <property type="evidence" value="ECO:0007669"/>
    <property type="project" value="InterPro"/>
</dbReference>
<evidence type="ECO:0000313" key="11">
    <source>
        <dbReference type="Proteomes" id="UP000229600"/>
    </source>
</evidence>
<comment type="function">
    <text evidence="7">Catalyzes the attachment of glutamate to tRNA(Glu) in a two-step reaction: glutamate is first activated by ATP to form Glu-AMP and then transferred to the acceptor end of tRNA(Glu).</text>
</comment>
<accession>A0A2H0N5D7</accession>
<dbReference type="InterPro" id="IPR001412">
    <property type="entry name" value="aa-tRNA-synth_I_CS"/>
</dbReference>
<evidence type="ECO:0000256" key="7">
    <source>
        <dbReference type="HAMAP-Rule" id="MF_00022"/>
    </source>
</evidence>